<dbReference type="Gene3D" id="2.130.10.10">
    <property type="entry name" value="YVTN repeat-like/Quinoprotein amine dehydrogenase"/>
    <property type="match status" value="2"/>
</dbReference>
<dbReference type="SUPFAM" id="SSF63829">
    <property type="entry name" value="Calcium-dependent phosphotriesterase"/>
    <property type="match status" value="1"/>
</dbReference>
<dbReference type="SUPFAM" id="SSF101898">
    <property type="entry name" value="NHL repeat"/>
    <property type="match status" value="1"/>
</dbReference>
<comment type="caution">
    <text evidence="2">The sequence shown here is derived from an EMBL/GenBank/DDBJ whole genome shotgun (WGS) entry which is preliminary data.</text>
</comment>
<accession>A0A108TG67</accession>
<feature type="domain" description="PorZ N-terminal beta-propeller" evidence="1">
    <location>
        <begin position="51"/>
        <end position="202"/>
    </location>
</feature>
<dbReference type="Pfam" id="PF21544">
    <property type="entry name" value="PorZ_N_b_propeller"/>
    <property type="match status" value="1"/>
</dbReference>
<dbReference type="InterPro" id="IPR011047">
    <property type="entry name" value="Quinoprotein_ADH-like_sf"/>
</dbReference>
<dbReference type="InterPro" id="IPR048954">
    <property type="entry name" value="PorZ_N"/>
</dbReference>
<dbReference type="Proteomes" id="UP000448877">
    <property type="component" value="Unassembled WGS sequence"/>
</dbReference>
<evidence type="ECO:0000259" key="1">
    <source>
        <dbReference type="Pfam" id="PF21544"/>
    </source>
</evidence>
<proteinExistence type="predicted"/>
<sequence>MRNLIIKRLSIIIYYLITLISIQAQHAIGEWNTYLSYNNITYSEPAEDNILYVIGNGALFAYDSEDTSIRTYYKSNPLSDSNISKIAYNKAYHTLVITYSNANIDLLINGEDVYNLSEYMNKNVSLDKTINNISFFNEYAYLSTSFGILAINLKKKEISNAYILNKKVNDCFIKDDSIYIATTEGVYAALLSNNLLDINNWKKISQHIYTYLKNYDSKIIGYIENEGIFNVQLDNYSTSQLVKGEFLYMNIYANKLIVGNKNKALLFQNNLSYQNVSLTKEINHLSYLNNSYWGSYGDIGLIAQKYNQTSGLLEDISSPIMPNSPKRNLFHYMTFTKDNRLLVAGGSLNYAKVINPGTIMIYDHDEWMSFQEKNIDELTGFKYVNITSIVEDPNDPNHHFAASARHGLYEFHNRKFTKLYNIDNSELQSIFITDPNYVSTNGLIYDKKDNLWLVNNCTSSIIKVIKSDGSWVKLEIPEIERIETFEHMMFDRRGWLWINAMWDNRAYDIPGFFCLNYNNTLEDQSDDKSKFIRSIPNQDGNLITIGHCYCIVEDKEGSIWIGTDKGPLILNNPSRIFNDNFYCTQIKIPRNDGSNLADFLLANDHIITICIDGANRKWIGTKENGVYLLSEDGQETIHHFTKENSPLLSNDITSIVIHPKTGEVFIGTSHGLNSYQNDAIEAGETFADDIYAYPNPVKSDYNGVITVTGLVRDSNVKITTVNGSLVYQGVSLGGQFIWDGKNREGKKVSSGIYMVLAADKEGKEGVATKIIVIR</sequence>
<dbReference type="AlphaFoldDB" id="A0A108TG67"/>
<evidence type="ECO:0000313" key="2">
    <source>
        <dbReference type="EMBL" id="KAA5415530.1"/>
    </source>
</evidence>
<dbReference type="InterPro" id="IPR015943">
    <property type="entry name" value="WD40/YVTN_repeat-like_dom_sf"/>
</dbReference>
<dbReference type="RefSeq" id="WP_007216518.1">
    <property type="nucleotide sequence ID" value="NZ_CABMLT010000003.1"/>
</dbReference>
<dbReference type="InterPro" id="IPR011110">
    <property type="entry name" value="Reg_prop"/>
</dbReference>
<gene>
    <name evidence="2" type="ORF">F2Y81_17780</name>
</gene>
<evidence type="ECO:0000313" key="3">
    <source>
        <dbReference type="Proteomes" id="UP000448877"/>
    </source>
</evidence>
<dbReference type="GeneID" id="66305866"/>
<dbReference type="SUPFAM" id="SSF50998">
    <property type="entry name" value="Quinoprotein alcohol dehydrogenase-like"/>
    <property type="match status" value="1"/>
</dbReference>
<protein>
    <submittedName>
        <fullName evidence="2">Por secretion system protein</fullName>
    </submittedName>
</protein>
<dbReference type="Pfam" id="PF07494">
    <property type="entry name" value="Reg_prop"/>
    <property type="match status" value="1"/>
</dbReference>
<name>A0A108TG67_9BACE</name>
<dbReference type="EMBL" id="VVYV01000032">
    <property type="protein sequence ID" value="KAA5415530.1"/>
    <property type="molecule type" value="Genomic_DNA"/>
</dbReference>
<reference evidence="2 3" key="1">
    <citation type="journal article" date="2019" name="Nat. Med.">
        <title>A library of human gut bacterial isolates paired with longitudinal multiomics data enables mechanistic microbiome research.</title>
        <authorList>
            <person name="Poyet M."/>
            <person name="Groussin M."/>
            <person name="Gibbons S.M."/>
            <person name="Avila-Pacheco J."/>
            <person name="Jiang X."/>
            <person name="Kearney S.M."/>
            <person name="Perrotta A.R."/>
            <person name="Berdy B."/>
            <person name="Zhao S."/>
            <person name="Lieberman T.D."/>
            <person name="Swanson P.K."/>
            <person name="Smith M."/>
            <person name="Roesemann S."/>
            <person name="Alexander J.E."/>
            <person name="Rich S.A."/>
            <person name="Livny J."/>
            <person name="Vlamakis H."/>
            <person name="Clish C."/>
            <person name="Bullock K."/>
            <person name="Deik A."/>
            <person name="Scott J."/>
            <person name="Pierce K.A."/>
            <person name="Xavier R.J."/>
            <person name="Alm E.J."/>
        </authorList>
    </citation>
    <scope>NUCLEOTIDE SEQUENCE [LARGE SCALE GENOMIC DNA]</scope>
    <source>
        <strain evidence="2 3">BIOML-A6</strain>
    </source>
</reference>
<organism evidence="2 3">
    <name type="scientific">Bacteroides cellulosilyticus</name>
    <dbReference type="NCBI Taxonomy" id="246787"/>
    <lineage>
        <taxon>Bacteria</taxon>
        <taxon>Pseudomonadati</taxon>
        <taxon>Bacteroidota</taxon>
        <taxon>Bacteroidia</taxon>
        <taxon>Bacteroidales</taxon>
        <taxon>Bacteroidaceae</taxon>
        <taxon>Bacteroides</taxon>
    </lineage>
</organism>